<evidence type="ECO:0000313" key="2">
    <source>
        <dbReference type="EMBL" id="MBC8569151.1"/>
    </source>
</evidence>
<dbReference type="AlphaFoldDB" id="A0A926EBM0"/>
<gene>
    <name evidence="2" type="ORF">H8692_10315</name>
</gene>
<comment type="caution">
    <text evidence="2">The sequence shown here is derived from an EMBL/GenBank/DDBJ whole genome shotgun (WGS) entry which is preliminary data.</text>
</comment>
<dbReference type="Proteomes" id="UP000610862">
    <property type="component" value="Unassembled WGS sequence"/>
</dbReference>
<keyword evidence="3" id="KW-1185">Reference proteome</keyword>
<proteinExistence type="predicted"/>
<name>A0A926EBM0_9FIRM</name>
<evidence type="ECO:0000313" key="3">
    <source>
        <dbReference type="Proteomes" id="UP000610862"/>
    </source>
</evidence>
<dbReference type="InterPro" id="IPR011576">
    <property type="entry name" value="Pyridox_Oxase_N"/>
</dbReference>
<dbReference type="Gene3D" id="2.30.110.10">
    <property type="entry name" value="Electron Transport, Fmn-binding Protein, Chain A"/>
    <property type="match status" value="1"/>
</dbReference>
<dbReference type="EMBL" id="JACRTA010000003">
    <property type="protein sequence ID" value="MBC8569151.1"/>
    <property type="molecule type" value="Genomic_DNA"/>
</dbReference>
<sequence length="123" mass="13904">MFSETFLDVLNHEGVVSVTSWSDDNVHVANTWNSYLRITDDGRILIPAAWFNRSQKNIDAQNKMILTLGSHEVEGKMGMGTGFVIDGTAEFLMEGAEYEMMKEAFPFLTRVLTVTPEKIRQTI</sequence>
<dbReference type="InterPro" id="IPR012349">
    <property type="entry name" value="Split_barrel_FMN-bd"/>
</dbReference>
<dbReference type="SUPFAM" id="SSF50475">
    <property type="entry name" value="FMN-binding split barrel"/>
    <property type="match status" value="1"/>
</dbReference>
<dbReference type="Pfam" id="PF01243">
    <property type="entry name" value="PNPOx_N"/>
    <property type="match status" value="1"/>
</dbReference>
<reference evidence="2" key="1">
    <citation type="submission" date="2020-08" db="EMBL/GenBank/DDBJ databases">
        <title>Genome public.</title>
        <authorList>
            <person name="Liu C."/>
            <person name="Sun Q."/>
        </authorList>
    </citation>
    <scope>NUCLEOTIDE SEQUENCE</scope>
    <source>
        <strain evidence="2">NSJ-24</strain>
    </source>
</reference>
<dbReference type="RefSeq" id="WP_187525643.1">
    <property type="nucleotide sequence ID" value="NZ_JACRTA010000003.1"/>
</dbReference>
<organism evidence="2 3">
    <name type="scientific">Lentihominibacter hominis</name>
    <dbReference type="NCBI Taxonomy" id="2763645"/>
    <lineage>
        <taxon>Bacteria</taxon>
        <taxon>Bacillati</taxon>
        <taxon>Bacillota</taxon>
        <taxon>Clostridia</taxon>
        <taxon>Peptostreptococcales</taxon>
        <taxon>Anaerovoracaceae</taxon>
        <taxon>Lentihominibacter</taxon>
    </lineage>
</organism>
<feature type="domain" description="Pyridoxamine 5'-phosphate oxidase N-terminal" evidence="1">
    <location>
        <begin position="4"/>
        <end position="122"/>
    </location>
</feature>
<protein>
    <submittedName>
        <fullName evidence="2">Pyridoxamine 5'-phosphate oxidase family protein</fullName>
    </submittedName>
</protein>
<accession>A0A926EBM0</accession>
<evidence type="ECO:0000259" key="1">
    <source>
        <dbReference type="Pfam" id="PF01243"/>
    </source>
</evidence>